<feature type="region of interest" description="Disordered" evidence="6">
    <location>
        <begin position="288"/>
        <end position="310"/>
    </location>
</feature>
<evidence type="ECO:0000256" key="7">
    <source>
        <dbReference type="SAM" id="Phobius"/>
    </source>
</evidence>
<comment type="caution">
    <text evidence="8">The sequence shown here is derived from an EMBL/GenBank/DDBJ whole genome shotgun (WGS) entry which is preliminary data.</text>
</comment>
<keyword evidence="5 7" id="KW-0472">Membrane</keyword>
<feature type="transmembrane region" description="Helical" evidence="7">
    <location>
        <begin position="25"/>
        <end position="52"/>
    </location>
</feature>
<evidence type="ECO:0000256" key="6">
    <source>
        <dbReference type="SAM" id="MobiDB-lite"/>
    </source>
</evidence>
<dbReference type="PANTHER" id="PTHR30213">
    <property type="entry name" value="INNER MEMBRANE PROTEIN YHJD"/>
    <property type="match status" value="1"/>
</dbReference>
<evidence type="ECO:0000313" key="8">
    <source>
        <dbReference type="EMBL" id="TNY30685.1"/>
    </source>
</evidence>
<keyword evidence="3 7" id="KW-0812">Transmembrane</keyword>
<dbReference type="AlphaFoldDB" id="A0A5C5G9A0"/>
<feature type="transmembrane region" description="Helical" evidence="7">
    <location>
        <begin position="176"/>
        <end position="196"/>
    </location>
</feature>
<evidence type="ECO:0000256" key="5">
    <source>
        <dbReference type="ARBA" id="ARBA00023136"/>
    </source>
</evidence>
<dbReference type="OrthoDB" id="9781030at2"/>
<reference evidence="8 9" key="1">
    <citation type="submission" date="2019-06" db="EMBL/GenBank/DDBJ databases">
        <title>Genome of new Rhodobacteraceae sp. SM1903.</title>
        <authorList>
            <person name="Ren X."/>
        </authorList>
    </citation>
    <scope>NUCLEOTIDE SEQUENCE [LARGE SCALE GENOMIC DNA]</scope>
    <source>
        <strain evidence="8 9">SM1903</strain>
    </source>
</reference>
<keyword evidence="4 7" id="KW-1133">Transmembrane helix</keyword>
<feature type="compositionally biased region" description="Low complexity" evidence="6">
    <location>
        <begin position="298"/>
        <end position="310"/>
    </location>
</feature>
<sequence>MITRTLWWRATRDAIREVDGKDLSLIAAGCAFFGLVGIFPAIAALIAIFGLVADPVVVRNELELLQGVIPPDAYELFEAQIESLLAARTDQLGWASALSIMVALWSARGAVASMMSGLNAIHGTSPRGGLRSVLVALAVTVSLIGVAVCTMLIVLVMPVLLAFLPLGPVTAWALEGLRWLAAMFILLAGLGILYRFGPNARGDRPGWISPGAVIVVICWLVASIGFTIYVSNFGRYNEVYGSLGAVIALLMWLYISALLVLAGAALNAAIRRLRRAEKAEKLHRERLTRDAEADRQAADAVAQGGATAGS</sequence>
<organism evidence="8 9">
    <name type="scientific">Pelagovum pacificum</name>
    <dbReference type="NCBI Taxonomy" id="2588711"/>
    <lineage>
        <taxon>Bacteria</taxon>
        <taxon>Pseudomonadati</taxon>
        <taxon>Pseudomonadota</taxon>
        <taxon>Alphaproteobacteria</taxon>
        <taxon>Rhodobacterales</taxon>
        <taxon>Paracoccaceae</taxon>
        <taxon>Pelagovum</taxon>
    </lineage>
</organism>
<evidence type="ECO:0000256" key="1">
    <source>
        <dbReference type="ARBA" id="ARBA00004651"/>
    </source>
</evidence>
<dbReference type="EMBL" id="VFFF01000004">
    <property type="protein sequence ID" value="TNY30685.1"/>
    <property type="molecule type" value="Genomic_DNA"/>
</dbReference>
<dbReference type="PIRSF" id="PIRSF035875">
    <property type="entry name" value="RNase_BN"/>
    <property type="match status" value="1"/>
</dbReference>
<dbReference type="Pfam" id="PF03631">
    <property type="entry name" value="Virul_fac_BrkB"/>
    <property type="match status" value="1"/>
</dbReference>
<accession>A0A5C5G9A0</accession>
<dbReference type="GO" id="GO:0005886">
    <property type="term" value="C:plasma membrane"/>
    <property type="evidence" value="ECO:0007669"/>
    <property type="project" value="UniProtKB-SubCell"/>
</dbReference>
<feature type="transmembrane region" description="Helical" evidence="7">
    <location>
        <begin position="208"/>
        <end position="231"/>
    </location>
</feature>
<protein>
    <submittedName>
        <fullName evidence="8">YihY/virulence factor BrkB family protein</fullName>
    </submittedName>
</protein>
<dbReference type="RefSeq" id="WP_140197480.1">
    <property type="nucleotide sequence ID" value="NZ_CP065915.1"/>
</dbReference>
<comment type="subcellular location">
    <subcellularLocation>
        <location evidence="1">Cell membrane</location>
        <topology evidence="1">Multi-pass membrane protein</topology>
    </subcellularLocation>
</comment>
<evidence type="ECO:0000313" key="9">
    <source>
        <dbReference type="Proteomes" id="UP000314011"/>
    </source>
</evidence>
<evidence type="ECO:0000256" key="4">
    <source>
        <dbReference type="ARBA" id="ARBA00022989"/>
    </source>
</evidence>
<proteinExistence type="predicted"/>
<gene>
    <name evidence="8" type="ORF">FHY64_19090</name>
</gene>
<evidence type="ECO:0000256" key="2">
    <source>
        <dbReference type="ARBA" id="ARBA00022475"/>
    </source>
</evidence>
<name>A0A5C5G9A0_9RHOB</name>
<feature type="compositionally biased region" description="Basic and acidic residues" evidence="6">
    <location>
        <begin position="288"/>
        <end position="297"/>
    </location>
</feature>
<dbReference type="PANTHER" id="PTHR30213:SF0">
    <property type="entry name" value="UPF0761 MEMBRANE PROTEIN YIHY"/>
    <property type="match status" value="1"/>
</dbReference>
<dbReference type="Proteomes" id="UP000314011">
    <property type="component" value="Unassembled WGS sequence"/>
</dbReference>
<dbReference type="NCBIfam" id="TIGR00765">
    <property type="entry name" value="yihY_not_rbn"/>
    <property type="match status" value="1"/>
</dbReference>
<keyword evidence="2" id="KW-1003">Cell membrane</keyword>
<dbReference type="InterPro" id="IPR017039">
    <property type="entry name" value="Virul_fac_BrkB"/>
</dbReference>
<feature type="transmembrane region" description="Helical" evidence="7">
    <location>
        <begin position="132"/>
        <end position="164"/>
    </location>
</feature>
<keyword evidence="9" id="KW-1185">Reference proteome</keyword>
<feature type="transmembrane region" description="Helical" evidence="7">
    <location>
        <begin position="243"/>
        <end position="270"/>
    </location>
</feature>
<evidence type="ECO:0000256" key="3">
    <source>
        <dbReference type="ARBA" id="ARBA00022692"/>
    </source>
</evidence>
<feature type="transmembrane region" description="Helical" evidence="7">
    <location>
        <begin position="92"/>
        <end position="111"/>
    </location>
</feature>